<dbReference type="GO" id="GO:0035091">
    <property type="term" value="F:phosphatidylinositol binding"/>
    <property type="evidence" value="ECO:0007669"/>
    <property type="project" value="InterPro"/>
</dbReference>
<dbReference type="EMBL" id="JAAAHW010003442">
    <property type="protein sequence ID" value="KAF9983814.1"/>
    <property type="molecule type" value="Genomic_DNA"/>
</dbReference>
<evidence type="ECO:0000313" key="3">
    <source>
        <dbReference type="EMBL" id="KAF9983814.1"/>
    </source>
</evidence>
<proteinExistence type="predicted"/>
<protein>
    <recommendedName>
        <fullName evidence="2">PX domain-containing protein</fullName>
    </recommendedName>
</protein>
<gene>
    <name evidence="3" type="ORF">BGZ65_001387</name>
</gene>
<dbReference type="InterPro" id="IPR036871">
    <property type="entry name" value="PX_dom_sf"/>
</dbReference>
<dbReference type="Pfam" id="PF12825">
    <property type="entry name" value="DUF3818"/>
    <property type="match status" value="1"/>
</dbReference>
<feature type="region of interest" description="Disordered" evidence="1">
    <location>
        <begin position="903"/>
        <end position="922"/>
    </location>
</feature>
<dbReference type="InterPro" id="IPR024555">
    <property type="entry name" value="PX-associated"/>
</dbReference>
<dbReference type="PANTHER" id="PTHR47185:SF1">
    <property type="entry name" value="PX DOMAIN-CONTAINING PROTEIN YPR097W"/>
    <property type="match status" value="1"/>
</dbReference>
<dbReference type="OrthoDB" id="18320at2759"/>
<reference evidence="3" key="1">
    <citation type="journal article" date="2020" name="Fungal Divers.">
        <title>Resolving the Mortierellaceae phylogeny through synthesis of multi-gene phylogenetics and phylogenomics.</title>
        <authorList>
            <person name="Vandepol N."/>
            <person name="Liber J."/>
            <person name="Desiro A."/>
            <person name="Na H."/>
            <person name="Kennedy M."/>
            <person name="Barry K."/>
            <person name="Grigoriev I.V."/>
            <person name="Miller A.N."/>
            <person name="O'Donnell K."/>
            <person name="Stajich J.E."/>
            <person name="Bonito G."/>
        </authorList>
    </citation>
    <scope>NUCLEOTIDE SEQUENCE</scope>
    <source>
        <strain evidence="3">MES-2147</strain>
    </source>
</reference>
<dbReference type="Gene3D" id="3.30.1520.10">
    <property type="entry name" value="Phox-like domain"/>
    <property type="match status" value="1"/>
</dbReference>
<evidence type="ECO:0000259" key="2">
    <source>
        <dbReference type="PROSITE" id="PS50195"/>
    </source>
</evidence>
<dbReference type="Proteomes" id="UP000749646">
    <property type="component" value="Unassembled WGS sequence"/>
</dbReference>
<comment type="caution">
    <text evidence="3">The sequence shown here is derived from an EMBL/GenBank/DDBJ whole genome shotgun (WGS) entry which is preliminary data.</text>
</comment>
<feature type="region of interest" description="Disordered" evidence="1">
    <location>
        <begin position="581"/>
        <end position="635"/>
    </location>
</feature>
<dbReference type="AlphaFoldDB" id="A0A9P6MA36"/>
<feature type="region of interest" description="Disordered" evidence="1">
    <location>
        <begin position="35"/>
        <end position="55"/>
    </location>
</feature>
<feature type="domain" description="PX" evidence="2">
    <location>
        <begin position="228"/>
        <end position="345"/>
    </location>
</feature>
<keyword evidence="4" id="KW-1185">Reference proteome</keyword>
<feature type="compositionally biased region" description="Low complexity" evidence="1">
    <location>
        <begin position="613"/>
        <end position="631"/>
    </location>
</feature>
<evidence type="ECO:0000256" key="1">
    <source>
        <dbReference type="SAM" id="MobiDB-lite"/>
    </source>
</evidence>
<name>A0A9P6MA36_9FUNG</name>
<dbReference type="SMART" id="SM00312">
    <property type="entry name" value="PX"/>
    <property type="match status" value="1"/>
</dbReference>
<dbReference type="PANTHER" id="PTHR47185">
    <property type="entry name" value="PX DOMAIN-CONTAINING PROTEIN YPR097W"/>
    <property type="match status" value="1"/>
</dbReference>
<evidence type="ECO:0000313" key="4">
    <source>
        <dbReference type="Proteomes" id="UP000749646"/>
    </source>
</evidence>
<dbReference type="Pfam" id="PF12828">
    <property type="entry name" value="PXB"/>
    <property type="match status" value="1"/>
</dbReference>
<sequence>MTERLSNTANQYIGSVKQTVGETFGYSDLAARGVAQKSQAESQEQTRGMTNDTATKSQQHYLKQYLLGIQIKEEFELLQRDPYQTLPHLGGPFDPKDEHAESTTPFLRYLFESIVMPFPFLTNTKHEPWPKLQQFLEEWAKVETGNGVEHEEMVRRKHIRKKCERAMVMMYSMAIKTPEQRAQEAKEEELRKQQGLEDNFRDLKLDSTVPTKNPTPTTGPAVIHGVRINLAGIRVVREKRHVREHDHAEFLISSTLPDGKEYIVARRHARFRRLYVSLREHFPQFEFPLPPAKLSAKSRFNGTKVAWEKDRISLRGYLRNLARVSPKVVTSSVFTDFLTKDTVTLTEDEMKDVQTRAALDKHRMEQQSKFDQEVANKVKEIDSHLNQVKVDLLQPGGISRLFSALRQYDKVEDLPSLYRIVFEWGCMNFASTLYHMFTASDDAIINFAQLKRTQMLMPYRTMWGILKISNPMAMMKGIVDLFLAQPFGKRSLMQRIISVNIQEEIAEYKKDVTHLEGAIGDPALCEKIKNYVQAPKTVVDNVFSNGVPNDITSLGFIMDILKSDQILPSLQPAQIKRVLDSQQQLDGQRGASVEGDRFSDQSDEDDHNDGSDDYSSSDASVSDASVSDSPSGYLYRSSSKRSLIQMTSQQTNLMRCLQQLLVTQLRIQDKERLIGLVFQGVTAEILKELMAIFYEPLLEVYKSANVADSLMDVKDFADELLKIVEQADINDNDCSGKPTIATLYLNLAKKHLPNFYKFVHSVHKLNNGLFQDLLEWVESTITFMRTGYARTGIDYKTQEEIRVTVDLIDFVRVNVERPQWEELQREAQSLQEYFILMKERKREEVVRRMAGFDHTMEGCQSSEGSLVRDAQDRERERMTMGLRGIGMQQEDVDELEMMSYHNQGSEDVDDDEHGDHQRNALKAPKVPVIDTLKGPFIKLMDRALFQSARE</sequence>
<dbReference type="InterPro" id="IPR047168">
    <property type="entry name" value="LEC1-like"/>
</dbReference>
<organism evidence="3 4">
    <name type="scientific">Modicella reniformis</name>
    <dbReference type="NCBI Taxonomy" id="1440133"/>
    <lineage>
        <taxon>Eukaryota</taxon>
        <taxon>Fungi</taxon>
        <taxon>Fungi incertae sedis</taxon>
        <taxon>Mucoromycota</taxon>
        <taxon>Mortierellomycotina</taxon>
        <taxon>Mortierellomycetes</taxon>
        <taxon>Mortierellales</taxon>
        <taxon>Mortierellaceae</taxon>
        <taxon>Modicella</taxon>
    </lineage>
</organism>
<dbReference type="InterPro" id="IPR024554">
    <property type="entry name" value="LEC1-like_C"/>
</dbReference>
<dbReference type="PROSITE" id="PS50195">
    <property type="entry name" value="PX"/>
    <property type="match status" value="1"/>
</dbReference>
<dbReference type="Pfam" id="PF00787">
    <property type="entry name" value="PX"/>
    <property type="match status" value="1"/>
</dbReference>
<dbReference type="InterPro" id="IPR001683">
    <property type="entry name" value="PX_dom"/>
</dbReference>
<accession>A0A9P6MA36</accession>
<dbReference type="SUPFAM" id="SSF64268">
    <property type="entry name" value="PX domain"/>
    <property type="match status" value="1"/>
</dbReference>
<feature type="compositionally biased region" description="Polar residues" evidence="1">
    <location>
        <begin position="36"/>
        <end position="55"/>
    </location>
</feature>